<accession>A0A7W6DT02</accession>
<organism evidence="1 2">
    <name type="scientific">Sagittula marina</name>
    <dbReference type="NCBI Taxonomy" id="943940"/>
    <lineage>
        <taxon>Bacteria</taxon>
        <taxon>Pseudomonadati</taxon>
        <taxon>Pseudomonadota</taxon>
        <taxon>Alphaproteobacteria</taxon>
        <taxon>Rhodobacterales</taxon>
        <taxon>Roseobacteraceae</taxon>
        <taxon>Sagittula</taxon>
    </lineage>
</organism>
<reference evidence="1 2" key="1">
    <citation type="submission" date="2020-08" db="EMBL/GenBank/DDBJ databases">
        <title>Genomic Encyclopedia of Type Strains, Phase IV (KMG-IV): sequencing the most valuable type-strain genomes for metagenomic binning, comparative biology and taxonomic classification.</title>
        <authorList>
            <person name="Goeker M."/>
        </authorList>
    </citation>
    <scope>NUCLEOTIDE SEQUENCE [LARGE SCALE GENOMIC DNA]</scope>
    <source>
        <strain evidence="1 2">DSM 102235</strain>
    </source>
</reference>
<dbReference type="AlphaFoldDB" id="A0A7W6DT02"/>
<dbReference type="RefSeq" id="WP_344717002.1">
    <property type="nucleotide sequence ID" value="NZ_BAABBZ010000042.1"/>
</dbReference>
<protein>
    <submittedName>
        <fullName evidence="1">Uncharacterized protein</fullName>
    </submittedName>
</protein>
<proteinExistence type="predicted"/>
<evidence type="ECO:0000313" key="2">
    <source>
        <dbReference type="Proteomes" id="UP000541426"/>
    </source>
</evidence>
<comment type="caution">
    <text evidence="1">The sequence shown here is derived from an EMBL/GenBank/DDBJ whole genome shotgun (WGS) entry which is preliminary data.</text>
</comment>
<evidence type="ECO:0000313" key="1">
    <source>
        <dbReference type="EMBL" id="MBB3988583.1"/>
    </source>
</evidence>
<dbReference type="Proteomes" id="UP000541426">
    <property type="component" value="Unassembled WGS sequence"/>
</dbReference>
<name>A0A7W6DT02_9RHOB</name>
<keyword evidence="2" id="KW-1185">Reference proteome</keyword>
<gene>
    <name evidence="1" type="ORF">GGQ68_004946</name>
</gene>
<dbReference type="EMBL" id="JACIEJ010000033">
    <property type="protein sequence ID" value="MBB3988583.1"/>
    <property type="molecule type" value="Genomic_DNA"/>
</dbReference>
<sequence>MPDSCRALDIGKVLKKCLAEKGYGSAYVVGHTSGGSQWTQDFTIQVFDPTLECTDFILRLLKIKYGLACIPGTEGDKPHRLIGAEIALDVYPRHSKVCSDAEFVQKRVLMTELLKKHMVPKRLFSDGEFSEPLDSLRFVRSEKRISSFSRKDAIAIGGRDGRRHSAQTVFDPETHPQGTVDAIMYIGAKKRQMRYKVYDKIFDGMKDRTKKHEYLLPLEKSRSRLEVTLDGFSGDQSGLEALGVKSVYNISSFRWHGLRQILFNFVYPTFSMDGQGRVDEAELEVFKIFGAFGLDLYHRAERKKACDRKQRDSSGALLKPLEEKGRSTHFTKLNDRLTRKMMDLRKRFQN</sequence>